<comment type="subcellular location">
    <subcellularLocation>
        <location evidence="1">Cytoplasm</location>
        <location evidence="1">Cytoskeleton</location>
        <location evidence="1">Cilium axoneme</location>
    </subcellularLocation>
</comment>
<reference evidence="2 3" key="1">
    <citation type="journal article" date="2018" name="Plant J.">
        <title>Genome sequences of Chlorella sorokiniana UTEX 1602 and Micractinium conductrix SAG 241.80: implications to maltose excretion by a green alga.</title>
        <authorList>
            <person name="Arriola M.B."/>
            <person name="Velmurugan N."/>
            <person name="Zhang Y."/>
            <person name="Plunkett M.H."/>
            <person name="Hondzo H."/>
            <person name="Barney B.M."/>
        </authorList>
    </citation>
    <scope>NUCLEOTIDE SEQUENCE [LARGE SCALE GENOMIC DNA]</scope>
    <source>
        <strain evidence="2 3">SAG 241.80</strain>
    </source>
</reference>
<dbReference type="GO" id="GO:0005930">
    <property type="term" value="C:axoneme"/>
    <property type="evidence" value="ECO:0007669"/>
    <property type="project" value="UniProtKB-SubCell"/>
</dbReference>
<dbReference type="AlphaFoldDB" id="A0A2P6VBJ5"/>
<name>A0A2P6VBJ5_9CHLO</name>
<gene>
    <name evidence="2" type="ORF">C2E20_5174</name>
</gene>
<evidence type="ECO:0000313" key="3">
    <source>
        <dbReference type="Proteomes" id="UP000239649"/>
    </source>
</evidence>
<protein>
    <submittedName>
        <fullName evidence="2">Ribonuclease HII</fullName>
    </submittedName>
</protein>
<dbReference type="InterPro" id="IPR032675">
    <property type="entry name" value="LRR_dom_sf"/>
</dbReference>
<dbReference type="EMBL" id="LHPF02000014">
    <property type="protein sequence ID" value="PSC71467.1"/>
    <property type="molecule type" value="Genomic_DNA"/>
</dbReference>
<evidence type="ECO:0000313" key="2">
    <source>
        <dbReference type="EMBL" id="PSC71467.1"/>
    </source>
</evidence>
<dbReference type="Gene3D" id="3.80.10.10">
    <property type="entry name" value="Ribonuclease Inhibitor"/>
    <property type="match status" value="1"/>
</dbReference>
<comment type="caution">
    <text evidence="2">The sequence shown here is derived from an EMBL/GenBank/DDBJ whole genome shotgun (WGS) entry which is preliminary data.</text>
</comment>
<evidence type="ECO:0000256" key="1">
    <source>
        <dbReference type="ARBA" id="ARBA00004430"/>
    </source>
</evidence>
<accession>A0A2P6VBJ5</accession>
<proteinExistence type="predicted"/>
<keyword evidence="3" id="KW-1185">Reference proteome</keyword>
<sequence>MGRQKQKPAAPFSSLPLDLAPLVCRRLAASERAALAAACRAGRQWVRAAGYRASFGITLTSQKELQEASQQLARAGGVRTLVLGRGGGPLAPSAPLLSLSMRRLGLSQLEALNLMDIVPAPHMLRCLAHLPRLSSLALASSSPKRRHRINADGALRELRRCASLRRLTVVNIAGDAGLEALTQLQELTLELPDHSPRLHEIGEGVVDQYICRNCGDLHPDGLMELLHAETDWDDRVKVGPALHALAGLRSLDVDLQSGNAAINNELNSLELGPAAAAMTGLTGLTLRNAARPVSATVLLQHFNYLPGLRSLDAHFWCGGFLPAFSRLEGAHDAAGRPVVLHELTNRHWKIERELPAE</sequence>
<dbReference type="Proteomes" id="UP000239649">
    <property type="component" value="Unassembled WGS sequence"/>
</dbReference>
<organism evidence="2 3">
    <name type="scientific">Micractinium conductrix</name>
    <dbReference type="NCBI Taxonomy" id="554055"/>
    <lineage>
        <taxon>Eukaryota</taxon>
        <taxon>Viridiplantae</taxon>
        <taxon>Chlorophyta</taxon>
        <taxon>core chlorophytes</taxon>
        <taxon>Trebouxiophyceae</taxon>
        <taxon>Chlorellales</taxon>
        <taxon>Chlorellaceae</taxon>
        <taxon>Chlorella clade</taxon>
        <taxon>Micractinium</taxon>
    </lineage>
</organism>